<organism evidence="8 9">
    <name type="scientific">Diacronema lutheri</name>
    <name type="common">Unicellular marine alga</name>
    <name type="synonym">Monochrysis lutheri</name>
    <dbReference type="NCBI Taxonomy" id="2081491"/>
    <lineage>
        <taxon>Eukaryota</taxon>
        <taxon>Haptista</taxon>
        <taxon>Haptophyta</taxon>
        <taxon>Pavlovophyceae</taxon>
        <taxon>Pavlovales</taxon>
        <taxon>Pavlovaceae</taxon>
        <taxon>Diacronema</taxon>
    </lineage>
</organism>
<keyword evidence="9" id="KW-1185">Reference proteome</keyword>
<dbReference type="AlphaFoldDB" id="A0A8J5XZK6"/>
<feature type="transmembrane region" description="Helical" evidence="7">
    <location>
        <begin position="122"/>
        <end position="141"/>
    </location>
</feature>
<dbReference type="PANTHER" id="PTHR10778:SF13">
    <property type="entry name" value="ADENOSINE 3'-PHOSPHO 5'-PHOSPHOSULFATE TRANSPORTER 1"/>
    <property type="match status" value="1"/>
</dbReference>
<keyword evidence="5 7" id="KW-0472">Membrane</keyword>
<dbReference type="GO" id="GO:0005789">
    <property type="term" value="C:endoplasmic reticulum membrane"/>
    <property type="evidence" value="ECO:0007669"/>
    <property type="project" value="TreeGrafter"/>
</dbReference>
<dbReference type="OrthoDB" id="10035043at2759"/>
<evidence type="ECO:0000313" key="9">
    <source>
        <dbReference type="Proteomes" id="UP000751190"/>
    </source>
</evidence>
<gene>
    <name evidence="8" type="ORF">KFE25_009346</name>
</gene>
<feature type="transmembrane region" description="Helical" evidence="7">
    <location>
        <begin position="285"/>
        <end position="309"/>
    </location>
</feature>
<reference evidence="8" key="1">
    <citation type="submission" date="2021-05" db="EMBL/GenBank/DDBJ databases">
        <title>The genome of the haptophyte Pavlova lutheri (Diacronema luteri, Pavlovales) - a model for lipid biosynthesis in eukaryotic algae.</title>
        <authorList>
            <person name="Hulatt C.J."/>
            <person name="Posewitz M.C."/>
        </authorList>
    </citation>
    <scope>NUCLEOTIDE SEQUENCE</scope>
    <source>
        <strain evidence="8">NIVA-4/92</strain>
    </source>
</reference>
<evidence type="ECO:0000313" key="8">
    <source>
        <dbReference type="EMBL" id="KAG8470925.1"/>
    </source>
</evidence>
<keyword evidence="4 7" id="KW-1133">Transmembrane helix</keyword>
<dbReference type="InterPro" id="IPR002052">
    <property type="entry name" value="DNA_methylase_N6_adenine_CS"/>
</dbReference>
<dbReference type="GO" id="GO:0008168">
    <property type="term" value="F:methyltransferase activity"/>
    <property type="evidence" value="ECO:0007669"/>
    <property type="project" value="InterPro"/>
</dbReference>
<dbReference type="EMBL" id="JAGTXO010000001">
    <property type="protein sequence ID" value="KAG8470925.1"/>
    <property type="molecule type" value="Genomic_DNA"/>
</dbReference>
<feature type="transmembrane region" description="Helical" evidence="7">
    <location>
        <begin position="12"/>
        <end position="33"/>
    </location>
</feature>
<feature type="transmembrane region" description="Helical" evidence="7">
    <location>
        <begin position="82"/>
        <end position="101"/>
    </location>
</feature>
<dbReference type="Pfam" id="PF08449">
    <property type="entry name" value="UAA"/>
    <property type="match status" value="1"/>
</dbReference>
<protein>
    <submittedName>
        <fullName evidence="8">Uncharacterized protein</fullName>
    </submittedName>
</protein>
<feature type="transmembrane region" description="Helical" evidence="7">
    <location>
        <begin position="202"/>
        <end position="221"/>
    </location>
</feature>
<dbReference type="PANTHER" id="PTHR10778">
    <property type="entry name" value="SOLUTE CARRIER FAMILY 35 MEMBER B"/>
    <property type="match status" value="1"/>
</dbReference>
<dbReference type="GO" id="GO:0000139">
    <property type="term" value="C:Golgi membrane"/>
    <property type="evidence" value="ECO:0007669"/>
    <property type="project" value="TreeGrafter"/>
</dbReference>
<feature type="transmembrane region" description="Helical" evidence="7">
    <location>
        <begin position="341"/>
        <end position="363"/>
    </location>
</feature>
<dbReference type="GO" id="GO:0003676">
    <property type="term" value="F:nucleic acid binding"/>
    <property type="evidence" value="ECO:0007669"/>
    <property type="project" value="InterPro"/>
</dbReference>
<dbReference type="PROSITE" id="PS00092">
    <property type="entry name" value="N6_MTASE"/>
    <property type="match status" value="1"/>
</dbReference>
<feature type="transmembrane region" description="Helical" evidence="7">
    <location>
        <begin position="315"/>
        <end position="334"/>
    </location>
</feature>
<evidence type="ECO:0000256" key="5">
    <source>
        <dbReference type="ARBA" id="ARBA00023136"/>
    </source>
</evidence>
<evidence type="ECO:0000256" key="6">
    <source>
        <dbReference type="SAM" id="MobiDB-lite"/>
    </source>
</evidence>
<dbReference type="GO" id="GO:0032259">
    <property type="term" value="P:methylation"/>
    <property type="evidence" value="ECO:0007669"/>
    <property type="project" value="InterPro"/>
</dbReference>
<accession>A0A8J5XZK6</accession>
<evidence type="ECO:0000256" key="2">
    <source>
        <dbReference type="ARBA" id="ARBA00022448"/>
    </source>
</evidence>
<comment type="caution">
    <text evidence="8">The sequence shown here is derived from an EMBL/GenBank/DDBJ whole genome shotgun (WGS) entry which is preliminary data.</text>
</comment>
<dbReference type="InterPro" id="IPR029063">
    <property type="entry name" value="SAM-dependent_MTases_sf"/>
</dbReference>
<evidence type="ECO:0000256" key="3">
    <source>
        <dbReference type="ARBA" id="ARBA00022692"/>
    </source>
</evidence>
<dbReference type="Gene3D" id="3.40.50.150">
    <property type="entry name" value="Vaccinia Virus protein VP39"/>
    <property type="match status" value="1"/>
</dbReference>
<dbReference type="Proteomes" id="UP000751190">
    <property type="component" value="Unassembled WGS sequence"/>
</dbReference>
<evidence type="ECO:0000256" key="1">
    <source>
        <dbReference type="ARBA" id="ARBA00004141"/>
    </source>
</evidence>
<feature type="region of interest" description="Disordered" evidence="6">
    <location>
        <begin position="55"/>
        <end position="74"/>
    </location>
</feature>
<comment type="subcellular location">
    <subcellularLocation>
        <location evidence="1">Membrane</location>
        <topology evidence="1">Multi-pass membrane protein</topology>
    </subcellularLocation>
</comment>
<proteinExistence type="predicted"/>
<keyword evidence="2" id="KW-0813">Transport</keyword>
<evidence type="ECO:0000256" key="4">
    <source>
        <dbReference type="ARBA" id="ARBA00022989"/>
    </source>
</evidence>
<keyword evidence="3 7" id="KW-0812">Transmembrane</keyword>
<dbReference type="SUPFAM" id="SSF103481">
    <property type="entry name" value="Multidrug resistance efflux transporter EmrE"/>
    <property type="match status" value="1"/>
</dbReference>
<dbReference type="SUPFAM" id="SSF53335">
    <property type="entry name" value="S-adenosyl-L-methionine-dependent methyltransferases"/>
    <property type="match status" value="1"/>
</dbReference>
<dbReference type="GO" id="GO:0046964">
    <property type="term" value="F:3'-phosphoadenosine 5'-phosphosulfate transmembrane transporter activity"/>
    <property type="evidence" value="ECO:0007669"/>
    <property type="project" value="TreeGrafter"/>
</dbReference>
<dbReference type="InterPro" id="IPR013657">
    <property type="entry name" value="SCL35B1-4/HUT1"/>
</dbReference>
<dbReference type="InterPro" id="IPR037185">
    <property type="entry name" value="EmrE-like"/>
</dbReference>
<sequence length="761" mass="82083">MDAWVGRAGEVGSYALSFGAYYFFVRLALAYRWELRADWLGTLARAMVGSEKRAEGESRPAAAQKCAGSPTPTAESFRSKGLTLLFCIVGIQASFLCWGVLQERIMTRPYGVEEERFKSSKFLVFVNRIVALIVADAMITFKRSATDGTPPFRYSYCATSNILSSVCQYEALKYVSFPTQVLAKSCKMVPVMLMGYAVTRRAYPPLDWFVALAVTGGVLAFKLNEATDAPRAGGTESAGVEAEVLGYVLIAGYMAFDSFTSNWQEALFREYPAITPVQMMRQVNLFSATFTAFGLLLTSEAFTMPAFLARHPDCALHIATISVCSATGQLFIFYTIKQFGALVFATINTVRTLFSVVLSFLVFSHAINAGEALGIASVFAALGVQVVVKWQRATMPKPVTSGNARRQARGAPVRRLTILACTPFLSRAALAVRLLAVLQPPSRQTHGFHPSGDFDLPRLELEQLLPRGAALQPCASRAVCWVDGVESAVAACACSRSILTHSLYAVTGSGSSLREAVLTAGAPLAPEQLTIQDMRVGAHLSRVQAASMRRAVSAVLDEVGLPGAPRADTNVADTLLVDAAGHFFVGACVARGLDGGAGARRNFAAYGLHQPDFRVANILRAARSAENGDGGVHSCSFDAIICDPPYGMKVGFSSERTPILEPAAPRAPAEPDEARVQVALVVTALLRLAQRALAPCGRLVFFMPVRGDDSRDPRGIHALLDECAPAKPAAGARLRLVDARRQTFSPTFARWIVILERLVRR</sequence>
<evidence type="ECO:0000256" key="7">
    <source>
        <dbReference type="SAM" id="Phobius"/>
    </source>
</evidence>
<name>A0A8J5XZK6_DIALT</name>